<dbReference type="GO" id="GO:0008270">
    <property type="term" value="F:zinc ion binding"/>
    <property type="evidence" value="ECO:0007669"/>
    <property type="project" value="InterPro"/>
</dbReference>
<keyword evidence="2" id="KW-0238">DNA-binding</keyword>
<organism evidence="6 7">
    <name type="scientific">Aspergillus brasiliensis (strain CBS 101740 / IMI 381727 / IBT 21946)</name>
    <dbReference type="NCBI Taxonomy" id="767769"/>
    <lineage>
        <taxon>Eukaryota</taxon>
        <taxon>Fungi</taxon>
        <taxon>Dikarya</taxon>
        <taxon>Ascomycota</taxon>
        <taxon>Pezizomycotina</taxon>
        <taxon>Eurotiomycetes</taxon>
        <taxon>Eurotiomycetidae</taxon>
        <taxon>Eurotiales</taxon>
        <taxon>Aspergillaceae</taxon>
        <taxon>Aspergillus</taxon>
        <taxon>Aspergillus subgen. Circumdati</taxon>
    </lineage>
</organism>
<evidence type="ECO:0000313" key="6">
    <source>
        <dbReference type="EMBL" id="OJJ77814.1"/>
    </source>
</evidence>
<proteinExistence type="predicted"/>
<keyword evidence="1" id="KW-0805">Transcription regulation</keyword>
<dbReference type="CDD" id="cd00067">
    <property type="entry name" value="GAL4"/>
    <property type="match status" value="1"/>
</dbReference>
<evidence type="ECO:0000256" key="4">
    <source>
        <dbReference type="ARBA" id="ARBA00023242"/>
    </source>
</evidence>
<dbReference type="GO" id="GO:0003677">
    <property type="term" value="F:DNA binding"/>
    <property type="evidence" value="ECO:0007669"/>
    <property type="project" value="UniProtKB-KW"/>
</dbReference>
<dbReference type="OMA" id="HEYCQRG"/>
<dbReference type="VEuPathDB" id="FungiDB:ASPBRDRAFT_202714"/>
<evidence type="ECO:0000259" key="5">
    <source>
        <dbReference type="PROSITE" id="PS50048"/>
    </source>
</evidence>
<dbReference type="STRING" id="767769.A0A1L9V1H7"/>
<keyword evidence="7" id="KW-1185">Reference proteome</keyword>
<sequence>MCPVQKAPSRAACLACRARKIRCDGHHPCSRCCHKGLSCVYCPSRRGGFRNRAVSSMHRTIVPHHSPQGPDLFPTAAQQNLSGSAERQPISADLVEDYNLLNILNLLGPFSGIRNLDLGSSEVPNQVTVPSVDSNAYGPIEAVQTSYLRTYASEEDISSAYYIHIHPFLSILQPPLSDQITDRPVAVEMPNLGPDNMDRSSLPHWPASALTLAISAILALLPLAQDTNPFSESSIHSRRSYAHLFAEAAFSEVEKEMDNIFRISSHTSDGISSSDLSRLSPVLALVLLSLYEYCQRGNVSRMRSRANQAVTAAMDLGLHSLGPSATEAQRRAWWSVMVVLYLSSVDQQVSPVITLDDPRITTPYPSFRVTSDVCIFPRMDHMLVHNCISNPSQPWPLLLHAEKAIISVWGTMNDRETNPSLTAVPSNLSEKILQLDSEICSVMRQLDCSPQVGPRTGPDAHATRTMWTIARILIHMARVRLHRYRAFMDIPLFLDKHCDIAAIQDNRELAQFRLQPSFESAFPFAEQQSSLICLKSALALARAFESLASPGSKYPIGSVLATQATNSPATTHIVPYFACGAMQGSYVLLMIHYQLDAALLSNQVSSYRHLLHRPEPTSEVQDAERLLRELRQGVESILGSMTSANMFEGVSGMRQEIQAVYHAAFLENT</sequence>
<dbReference type="PROSITE" id="PS00463">
    <property type="entry name" value="ZN2_CY6_FUNGAL_1"/>
    <property type="match status" value="1"/>
</dbReference>
<protein>
    <recommendedName>
        <fullName evidence="5">Zn(2)-C6 fungal-type domain-containing protein</fullName>
    </recommendedName>
</protein>
<keyword evidence="4" id="KW-0539">Nucleus</keyword>
<keyword evidence="3" id="KW-0804">Transcription</keyword>
<accession>A0A1L9V1H7</accession>
<dbReference type="CDD" id="cd12148">
    <property type="entry name" value="fungal_TF_MHR"/>
    <property type="match status" value="1"/>
</dbReference>
<dbReference type="Pfam" id="PF00172">
    <property type="entry name" value="Zn_clus"/>
    <property type="match status" value="1"/>
</dbReference>
<feature type="domain" description="Zn(2)-C6 fungal-type" evidence="5">
    <location>
        <begin position="12"/>
        <end position="41"/>
    </location>
</feature>
<evidence type="ECO:0000256" key="2">
    <source>
        <dbReference type="ARBA" id="ARBA00023125"/>
    </source>
</evidence>
<evidence type="ECO:0000313" key="7">
    <source>
        <dbReference type="Proteomes" id="UP000184499"/>
    </source>
</evidence>
<dbReference type="GO" id="GO:0009893">
    <property type="term" value="P:positive regulation of metabolic process"/>
    <property type="evidence" value="ECO:0007669"/>
    <property type="project" value="UniProtKB-ARBA"/>
</dbReference>
<reference evidence="7" key="1">
    <citation type="journal article" date="2017" name="Genome Biol.">
        <title>Comparative genomics reveals high biological diversity and specific adaptations in the industrially and medically important fungal genus Aspergillus.</title>
        <authorList>
            <person name="de Vries R.P."/>
            <person name="Riley R."/>
            <person name="Wiebenga A."/>
            <person name="Aguilar-Osorio G."/>
            <person name="Amillis S."/>
            <person name="Uchima C.A."/>
            <person name="Anderluh G."/>
            <person name="Asadollahi M."/>
            <person name="Askin M."/>
            <person name="Barry K."/>
            <person name="Battaglia E."/>
            <person name="Bayram O."/>
            <person name="Benocci T."/>
            <person name="Braus-Stromeyer S.A."/>
            <person name="Caldana C."/>
            <person name="Canovas D."/>
            <person name="Cerqueira G.C."/>
            <person name="Chen F."/>
            <person name="Chen W."/>
            <person name="Choi C."/>
            <person name="Clum A."/>
            <person name="Dos Santos R.A."/>
            <person name="Damasio A.R."/>
            <person name="Diallinas G."/>
            <person name="Emri T."/>
            <person name="Fekete E."/>
            <person name="Flipphi M."/>
            <person name="Freyberg S."/>
            <person name="Gallo A."/>
            <person name="Gournas C."/>
            <person name="Habgood R."/>
            <person name="Hainaut M."/>
            <person name="Harispe M.L."/>
            <person name="Henrissat B."/>
            <person name="Hilden K.S."/>
            <person name="Hope R."/>
            <person name="Hossain A."/>
            <person name="Karabika E."/>
            <person name="Karaffa L."/>
            <person name="Karanyi Z."/>
            <person name="Krasevec N."/>
            <person name="Kuo A."/>
            <person name="Kusch H."/>
            <person name="LaButti K."/>
            <person name="Lagendijk E.L."/>
            <person name="Lapidus A."/>
            <person name="Levasseur A."/>
            <person name="Lindquist E."/>
            <person name="Lipzen A."/>
            <person name="Logrieco A.F."/>
            <person name="MacCabe A."/>
            <person name="Maekelae M.R."/>
            <person name="Malavazi I."/>
            <person name="Melin P."/>
            <person name="Meyer V."/>
            <person name="Mielnichuk N."/>
            <person name="Miskei M."/>
            <person name="Molnar A.P."/>
            <person name="Mule G."/>
            <person name="Ngan C.Y."/>
            <person name="Orejas M."/>
            <person name="Orosz E."/>
            <person name="Ouedraogo J.P."/>
            <person name="Overkamp K.M."/>
            <person name="Park H.-S."/>
            <person name="Perrone G."/>
            <person name="Piumi F."/>
            <person name="Punt P.J."/>
            <person name="Ram A.F."/>
            <person name="Ramon A."/>
            <person name="Rauscher S."/>
            <person name="Record E."/>
            <person name="Riano-Pachon D.M."/>
            <person name="Robert V."/>
            <person name="Roehrig J."/>
            <person name="Ruller R."/>
            <person name="Salamov A."/>
            <person name="Salih N.S."/>
            <person name="Samson R.A."/>
            <person name="Sandor E."/>
            <person name="Sanguinetti M."/>
            <person name="Schuetze T."/>
            <person name="Sepcic K."/>
            <person name="Shelest E."/>
            <person name="Sherlock G."/>
            <person name="Sophianopoulou V."/>
            <person name="Squina F.M."/>
            <person name="Sun H."/>
            <person name="Susca A."/>
            <person name="Todd R.B."/>
            <person name="Tsang A."/>
            <person name="Unkles S.E."/>
            <person name="van de Wiele N."/>
            <person name="van Rossen-Uffink D."/>
            <person name="Oliveira J.V."/>
            <person name="Vesth T.C."/>
            <person name="Visser J."/>
            <person name="Yu J.-H."/>
            <person name="Zhou M."/>
            <person name="Andersen M.R."/>
            <person name="Archer D.B."/>
            <person name="Baker S.E."/>
            <person name="Benoit I."/>
            <person name="Brakhage A.A."/>
            <person name="Braus G.H."/>
            <person name="Fischer R."/>
            <person name="Frisvad J.C."/>
            <person name="Goldman G.H."/>
            <person name="Houbraken J."/>
            <person name="Oakley B."/>
            <person name="Pocsi I."/>
            <person name="Scazzocchio C."/>
            <person name="Seiboth B."/>
            <person name="vanKuyk P.A."/>
            <person name="Wortman J."/>
            <person name="Dyer P.S."/>
            <person name="Grigoriev I.V."/>
        </authorList>
    </citation>
    <scope>NUCLEOTIDE SEQUENCE [LARGE SCALE GENOMIC DNA]</scope>
    <source>
        <strain evidence="7">CBS 101740 / IMI 381727 / IBT 21946</strain>
    </source>
</reference>
<gene>
    <name evidence="6" type="ORF">ASPBRDRAFT_202714</name>
</gene>
<evidence type="ECO:0000256" key="1">
    <source>
        <dbReference type="ARBA" id="ARBA00023015"/>
    </source>
</evidence>
<dbReference type="RefSeq" id="XP_067485061.1">
    <property type="nucleotide sequence ID" value="XM_067621643.1"/>
</dbReference>
<dbReference type="SUPFAM" id="SSF57701">
    <property type="entry name" value="Zn2/Cys6 DNA-binding domain"/>
    <property type="match status" value="1"/>
</dbReference>
<dbReference type="GeneID" id="93574131"/>
<dbReference type="Proteomes" id="UP000184499">
    <property type="component" value="Unassembled WGS sequence"/>
</dbReference>
<dbReference type="PROSITE" id="PS50048">
    <property type="entry name" value="ZN2_CY6_FUNGAL_2"/>
    <property type="match status" value="1"/>
</dbReference>
<dbReference type="SMART" id="SM00066">
    <property type="entry name" value="GAL4"/>
    <property type="match status" value="1"/>
</dbReference>
<dbReference type="PANTHER" id="PTHR47431:SF5">
    <property type="entry name" value="ZN(II)2CYS6 TRANSCRIPTION FACTOR (EUROFUNG)"/>
    <property type="match status" value="1"/>
</dbReference>
<dbReference type="AlphaFoldDB" id="A0A1L9V1H7"/>
<name>A0A1L9V1H7_ASPBC</name>
<dbReference type="Gene3D" id="4.10.240.10">
    <property type="entry name" value="Zn(2)-C6 fungal-type DNA-binding domain"/>
    <property type="match status" value="1"/>
</dbReference>
<dbReference type="GO" id="GO:0000981">
    <property type="term" value="F:DNA-binding transcription factor activity, RNA polymerase II-specific"/>
    <property type="evidence" value="ECO:0007669"/>
    <property type="project" value="InterPro"/>
</dbReference>
<dbReference type="EMBL" id="KV878679">
    <property type="protein sequence ID" value="OJJ77814.1"/>
    <property type="molecule type" value="Genomic_DNA"/>
</dbReference>
<dbReference type="InterPro" id="IPR001138">
    <property type="entry name" value="Zn2Cys6_DnaBD"/>
</dbReference>
<dbReference type="InterPro" id="IPR036864">
    <property type="entry name" value="Zn2-C6_fun-type_DNA-bd_sf"/>
</dbReference>
<evidence type="ECO:0000256" key="3">
    <source>
        <dbReference type="ARBA" id="ARBA00023163"/>
    </source>
</evidence>
<dbReference type="PANTHER" id="PTHR47431">
    <property type="entry name" value="ZN(II)2CYS6 TRANSCRIPTION FACTOR (EUROFUNG)-RELATED"/>
    <property type="match status" value="1"/>
</dbReference>
<dbReference type="OrthoDB" id="2123952at2759"/>